<proteinExistence type="predicted"/>
<dbReference type="STRING" id="860235.AOZ06_42220"/>
<reference evidence="2 3" key="1">
    <citation type="submission" date="2015-07" db="EMBL/GenBank/DDBJ databases">
        <title>Genome sequencing of Kibdelosporangium phytohabitans.</title>
        <authorList>
            <person name="Qin S."/>
            <person name="Xing K."/>
        </authorList>
    </citation>
    <scope>NUCLEOTIDE SEQUENCE [LARGE SCALE GENOMIC DNA]</scope>
    <source>
        <strain evidence="2 3">KLBMP1111</strain>
    </source>
</reference>
<dbReference type="AlphaFoldDB" id="A0A0N9IG03"/>
<dbReference type="KEGG" id="kphy:AOZ06_42220"/>
<keyword evidence="3" id="KW-1185">Reference proteome</keyword>
<feature type="domain" description="DUF4873" evidence="1">
    <location>
        <begin position="2"/>
        <end position="83"/>
    </location>
</feature>
<sequence>MLTVDGKQLDVEVHLMGHLQPIDGSFRWYGRVTANPEVIALYQSGHTEVQVRIPGGLDRTGKLTELDPWGNARITGSGRPPFPYP</sequence>
<organism evidence="2 3">
    <name type="scientific">Kibdelosporangium phytohabitans</name>
    <dbReference type="NCBI Taxonomy" id="860235"/>
    <lineage>
        <taxon>Bacteria</taxon>
        <taxon>Bacillati</taxon>
        <taxon>Actinomycetota</taxon>
        <taxon>Actinomycetes</taxon>
        <taxon>Pseudonocardiales</taxon>
        <taxon>Pseudonocardiaceae</taxon>
        <taxon>Kibdelosporangium</taxon>
    </lineage>
</organism>
<evidence type="ECO:0000313" key="2">
    <source>
        <dbReference type="EMBL" id="ALG15481.1"/>
    </source>
</evidence>
<dbReference type="Proteomes" id="UP000063699">
    <property type="component" value="Chromosome"/>
</dbReference>
<accession>A0A0N9IG03</accession>
<dbReference type="Pfam" id="PF16170">
    <property type="entry name" value="DUF4873"/>
    <property type="match status" value="1"/>
</dbReference>
<evidence type="ECO:0000313" key="3">
    <source>
        <dbReference type="Proteomes" id="UP000063699"/>
    </source>
</evidence>
<dbReference type="InterPro" id="IPR032371">
    <property type="entry name" value="DUF4873"/>
</dbReference>
<evidence type="ECO:0000259" key="1">
    <source>
        <dbReference type="Pfam" id="PF16170"/>
    </source>
</evidence>
<protein>
    <recommendedName>
        <fullName evidence="1">DUF4873 domain-containing protein</fullName>
    </recommendedName>
</protein>
<dbReference type="EMBL" id="CP012752">
    <property type="protein sequence ID" value="ALG15481.1"/>
    <property type="molecule type" value="Genomic_DNA"/>
</dbReference>
<name>A0A0N9IG03_9PSEU</name>
<gene>
    <name evidence="2" type="ORF">AOZ06_42220</name>
</gene>